<sequence length="338" mass="37047">MKRKKILTTIACSLSLALTAMPSYAKDVAQFELVASSAESVNGEFTVTLKGHNIQDLYAYEVKLDIDANNVEVIKADTEIKGFSVSPMVNNNVVTFAHTKLGQVDGEKGDLDIGTFTFKTNKAGTTNIKWNSVKIVDHTLTSENFTPNESVRFTKIFSDLADHWAKSDIMLMVDKKVVEGMDDDHFAPDTNVTRAQFATLLTKALNLQVGAGQNPFDDVTSGSWYENTVKKAYAAGLINGIADNKFAPEQNITREEMTAMLLRAKAYATGTKVEDMPVTDAIHFNDEAEVSEWAKKSVALAVNFGFMNGRTEQVFAPLEQASRAEAVVVLKRLTAGLK</sequence>
<feature type="domain" description="SLH" evidence="2">
    <location>
        <begin position="212"/>
        <end position="275"/>
    </location>
</feature>
<evidence type="ECO:0000313" key="4">
    <source>
        <dbReference type="Proteomes" id="UP001519344"/>
    </source>
</evidence>
<feature type="signal peptide" evidence="1">
    <location>
        <begin position="1"/>
        <end position="25"/>
    </location>
</feature>
<dbReference type="PANTHER" id="PTHR43308">
    <property type="entry name" value="OUTER MEMBRANE PROTEIN ALPHA-RELATED"/>
    <property type="match status" value="1"/>
</dbReference>
<dbReference type="InterPro" id="IPR008965">
    <property type="entry name" value="CBM2/CBM3_carb-bd_dom_sf"/>
</dbReference>
<protein>
    <recommendedName>
        <fullName evidence="2">SLH domain-containing protein</fullName>
    </recommendedName>
</protein>
<feature type="domain" description="SLH" evidence="2">
    <location>
        <begin position="281"/>
        <end position="338"/>
    </location>
</feature>
<evidence type="ECO:0000259" key="2">
    <source>
        <dbReference type="PROSITE" id="PS51272"/>
    </source>
</evidence>
<dbReference type="Pfam" id="PF00395">
    <property type="entry name" value="SLH"/>
    <property type="match status" value="3"/>
</dbReference>
<feature type="domain" description="SLH" evidence="2">
    <location>
        <begin position="152"/>
        <end position="211"/>
    </location>
</feature>
<evidence type="ECO:0000313" key="3">
    <source>
        <dbReference type="EMBL" id="MBP1962245.1"/>
    </source>
</evidence>
<comment type="caution">
    <text evidence="3">The sequence shown here is derived from an EMBL/GenBank/DDBJ whole genome shotgun (WGS) entry which is preliminary data.</text>
</comment>
<dbReference type="SUPFAM" id="SSF49384">
    <property type="entry name" value="Carbohydrate-binding domain"/>
    <property type="match status" value="1"/>
</dbReference>
<dbReference type="CDD" id="cd08547">
    <property type="entry name" value="Type_II_cohesin"/>
    <property type="match status" value="1"/>
</dbReference>
<dbReference type="PANTHER" id="PTHR43308:SF5">
    <property type="entry name" value="S-LAYER PROTEIN _ PEPTIDOGLYCAN ENDO-BETA-N-ACETYLGLUCOSAMINIDASE"/>
    <property type="match status" value="1"/>
</dbReference>
<feature type="chain" id="PRO_5045088764" description="SLH domain-containing protein" evidence="1">
    <location>
        <begin position="26"/>
        <end position="338"/>
    </location>
</feature>
<dbReference type="Proteomes" id="UP001519344">
    <property type="component" value="Unassembled WGS sequence"/>
</dbReference>
<evidence type="ECO:0000256" key="1">
    <source>
        <dbReference type="SAM" id="SignalP"/>
    </source>
</evidence>
<dbReference type="InterPro" id="IPR051465">
    <property type="entry name" value="Cell_Envelope_Struct_Comp"/>
</dbReference>
<gene>
    <name evidence="3" type="ORF">J2Z65_001444</name>
</gene>
<keyword evidence="1" id="KW-0732">Signal</keyword>
<dbReference type="PROSITE" id="PS51272">
    <property type="entry name" value="SLH"/>
    <property type="match status" value="3"/>
</dbReference>
<dbReference type="Gene3D" id="2.60.40.680">
    <property type="match status" value="1"/>
</dbReference>
<proteinExistence type="predicted"/>
<dbReference type="InterPro" id="IPR001119">
    <property type="entry name" value="SLH_dom"/>
</dbReference>
<reference evidence="3 4" key="1">
    <citation type="submission" date="2021-03" db="EMBL/GenBank/DDBJ databases">
        <title>Genomic Encyclopedia of Type Strains, Phase IV (KMG-IV): sequencing the most valuable type-strain genomes for metagenomic binning, comparative biology and taxonomic classification.</title>
        <authorList>
            <person name="Goeker M."/>
        </authorList>
    </citation>
    <scope>NUCLEOTIDE SEQUENCE [LARGE SCALE GENOMIC DNA]</scope>
    <source>
        <strain evidence="3 4">DSM 24950</strain>
    </source>
</reference>
<keyword evidence="4" id="KW-1185">Reference proteome</keyword>
<name>A0ABS4HUE5_9BACL</name>
<accession>A0ABS4HUE5</accession>
<dbReference type="RefSeq" id="WP_167061541.1">
    <property type="nucleotide sequence ID" value="NZ_JAAOZR010000024.1"/>
</dbReference>
<organism evidence="3 4">
    <name type="scientific">Paenibacillus aceris</name>
    <dbReference type="NCBI Taxonomy" id="869555"/>
    <lineage>
        <taxon>Bacteria</taxon>
        <taxon>Bacillati</taxon>
        <taxon>Bacillota</taxon>
        <taxon>Bacilli</taxon>
        <taxon>Bacillales</taxon>
        <taxon>Paenibacillaceae</taxon>
        <taxon>Paenibacillus</taxon>
    </lineage>
</organism>
<dbReference type="EMBL" id="JAGGKV010000003">
    <property type="protein sequence ID" value="MBP1962245.1"/>
    <property type="molecule type" value="Genomic_DNA"/>
</dbReference>